<feature type="transmembrane region" description="Helical" evidence="1">
    <location>
        <begin position="89"/>
        <end position="113"/>
    </location>
</feature>
<reference evidence="2 3" key="1">
    <citation type="submission" date="2019-09" db="EMBL/GenBank/DDBJ databases">
        <authorList>
            <person name="Valk L.C."/>
        </authorList>
    </citation>
    <scope>NUCLEOTIDE SEQUENCE [LARGE SCALE GENOMIC DNA]</scope>
    <source>
        <strain evidence="2">GalUA</strain>
    </source>
</reference>
<organism evidence="2 3">
    <name type="scientific">Candidatus Galacturonatibacter soehngenii</name>
    <dbReference type="NCBI Taxonomy" id="2307010"/>
    <lineage>
        <taxon>Bacteria</taxon>
        <taxon>Bacillati</taxon>
        <taxon>Bacillota</taxon>
        <taxon>Clostridia</taxon>
        <taxon>Lachnospirales</taxon>
        <taxon>Lachnospiraceae</taxon>
        <taxon>Candidatus Galacturonatibacter</taxon>
    </lineage>
</organism>
<feature type="transmembrane region" description="Helical" evidence="1">
    <location>
        <begin position="526"/>
        <end position="548"/>
    </location>
</feature>
<sequence>MKEFKILKLLDKISWIFIKMGVDYPLMRRILQLKLVMDERRVPTVLVNEKKASEKKNTFRSSLFVYLFMGAFIGGFIFIPIPMFSKMNIIIAMLLFMIMTTMISDFSAVLLDVEDKNILLSRPVDSKTLSAAKLIHIINYLFRITLSISGGTLVCGAVLYGVLFSILLLIELVLMCGLVIFFTSVFYYAILSFFNGEKLKDIINYFQIALTIFMTIIYQFIGRIYNLSAISIDTKPNSWDFLLPTAWFAAPFSLVIEHNISRHIIVLTLLGIFIPVIMMILYQRLVIPHFEQRLNKLNGVGNTTRLGRNLLSNKVGQLVCKSAQEKSMFGFTYAMLGNERKLKLRIYPMIAFAYIFPIIFIMNQIDFDASFYDSIKEIGDGLNYFNLYYSVAILSSLFSFIRLSENYQGAWIYKVLPIDQPSKIIKGALKAFILKFIIPAFLFISILFVLLFGKRILPDLFLMFVNMMLIIILSIHMGKKELPFYLDFQYAQNGNNAARVLLMFLLSGIFAAAHIVAILIHPMAIYINLAISFVIVAVLWQVTFRFSWKQIEM</sequence>
<proteinExistence type="predicted"/>
<feature type="transmembrane region" description="Helical" evidence="1">
    <location>
        <begin position="385"/>
        <end position="404"/>
    </location>
</feature>
<evidence type="ECO:0000313" key="2">
    <source>
        <dbReference type="EMBL" id="KAB1437823.1"/>
    </source>
</evidence>
<evidence type="ECO:0000313" key="3">
    <source>
        <dbReference type="Proteomes" id="UP000461768"/>
    </source>
</evidence>
<feature type="transmembrane region" description="Helical" evidence="1">
    <location>
        <begin position="460"/>
        <end position="479"/>
    </location>
</feature>
<keyword evidence="1" id="KW-1133">Transmembrane helix</keyword>
<feature type="transmembrane region" description="Helical" evidence="1">
    <location>
        <begin position="134"/>
        <end position="160"/>
    </location>
</feature>
<evidence type="ECO:0000256" key="1">
    <source>
        <dbReference type="SAM" id="Phobius"/>
    </source>
</evidence>
<dbReference type="RefSeq" id="WP_151144355.1">
    <property type="nucleotide sequence ID" value="NZ_WAGX01000005.1"/>
</dbReference>
<protein>
    <submittedName>
        <fullName evidence="2">ABC transporter permease</fullName>
    </submittedName>
</protein>
<dbReference type="AlphaFoldDB" id="A0A7V7UB76"/>
<feature type="transmembrane region" description="Helical" evidence="1">
    <location>
        <begin position="346"/>
        <end position="365"/>
    </location>
</feature>
<dbReference type="EMBL" id="WAGX01000005">
    <property type="protein sequence ID" value="KAB1437823.1"/>
    <property type="molecule type" value="Genomic_DNA"/>
</dbReference>
<feature type="transmembrane region" description="Helical" evidence="1">
    <location>
        <begin position="260"/>
        <end position="282"/>
    </location>
</feature>
<feature type="transmembrane region" description="Helical" evidence="1">
    <location>
        <begin position="202"/>
        <end position="221"/>
    </location>
</feature>
<keyword evidence="3" id="KW-1185">Reference proteome</keyword>
<gene>
    <name evidence="2" type="ORF">F7O84_09535</name>
</gene>
<feature type="transmembrane region" description="Helical" evidence="1">
    <location>
        <begin position="166"/>
        <end position="190"/>
    </location>
</feature>
<dbReference type="Proteomes" id="UP000461768">
    <property type="component" value="Unassembled WGS sequence"/>
</dbReference>
<feature type="transmembrane region" description="Helical" evidence="1">
    <location>
        <begin position="500"/>
        <end position="520"/>
    </location>
</feature>
<feature type="transmembrane region" description="Helical" evidence="1">
    <location>
        <begin position="63"/>
        <end position="83"/>
    </location>
</feature>
<feature type="transmembrane region" description="Helical" evidence="1">
    <location>
        <begin position="432"/>
        <end position="454"/>
    </location>
</feature>
<comment type="caution">
    <text evidence="2">The sequence shown here is derived from an EMBL/GenBank/DDBJ whole genome shotgun (WGS) entry which is preliminary data.</text>
</comment>
<dbReference type="OrthoDB" id="2659138at2"/>
<name>A0A7V7UB76_9FIRM</name>
<keyword evidence="1" id="KW-0472">Membrane</keyword>
<keyword evidence="1" id="KW-0812">Transmembrane</keyword>
<reference evidence="2 3" key="2">
    <citation type="submission" date="2020-02" db="EMBL/GenBank/DDBJ databases">
        <title>Candidatus Galacturonibacter soehngenii shows hetero-acetogenic catabolism of galacturonic acid but lacks a canonical carbon monoxide dehydrogenase/acetyl-CoA synthase complex.</title>
        <authorList>
            <person name="Diender M."/>
            <person name="Stouten G.R."/>
            <person name="Petersen J.F."/>
            <person name="Nielsen P.H."/>
            <person name="Dueholm M.S."/>
            <person name="Pronk J.T."/>
            <person name="Van Loosdrecht M.C.M."/>
        </authorList>
    </citation>
    <scope>NUCLEOTIDE SEQUENCE [LARGE SCALE GENOMIC DNA]</scope>
    <source>
        <strain evidence="2">GalUA</strain>
    </source>
</reference>
<accession>A0A7V7UB76</accession>